<keyword evidence="3" id="KW-1185">Reference proteome</keyword>
<dbReference type="Proteomes" id="UP000314294">
    <property type="component" value="Unassembled WGS sequence"/>
</dbReference>
<feature type="compositionally biased region" description="Basic and acidic residues" evidence="1">
    <location>
        <begin position="46"/>
        <end position="58"/>
    </location>
</feature>
<dbReference type="AlphaFoldDB" id="A0A4Z2DYF3"/>
<proteinExistence type="predicted"/>
<feature type="region of interest" description="Disordered" evidence="1">
    <location>
        <begin position="80"/>
        <end position="128"/>
    </location>
</feature>
<organism evidence="2 3">
    <name type="scientific">Liparis tanakae</name>
    <name type="common">Tanaka's snailfish</name>
    <dbReference type="NCBI Taxonomy" id="230148"/>
    <lineage>
        <taxon>Eukaryota</taxon>
        <taxon>Metazoa</taxon>
        <taxon>Chordata</taxon>
        <taxon>Craniata</taxon>
        <taxon>Vertebrata</taxon>
        <taxon>Euteleostomi</taxon>
        <taxon>Actinopterygii</taxon>
        <taxon>Neopterygii</taxon>
        <taxon>Teleostei</taxon>
        <taxon>Neoteleostei</taxon>
        <taxon>Acanthomorphata</taxon>
        <taxon>Eupercaria</taxon>
        <taxon>Perciformes</taxon>
        <taxon>Cottioidei</taxon>
        <taxon>Cottales</taxon>
        <taxon>Liparidae</taxon>
        <taxon>Liparis</taxon>
    </lineage>
</organism>
<comment type="caution">
    <text evidence="2">The sequence shown here is derived from an EMBL/GenBank/DDBJ whole genome shotgun (WGS) entry which is preliminary data.</text>
</comment>
<protein>
    <submittedName>
        <fullName evidence="2">Uncharacterized protein</fullName>
    </submittedName>
</protein>
<name>A0A4Z2DYF3_9TELE</name>
<accession>A0A4Z2DYF3</accession>
<gene>
    <name evidence="2" type="ORF">EYF80_068324</name>
</gene>
<sequence>MSGVRSGVRRHILQIGFQRSLNSPLISGARGPARPDPARRAAAGRVNEERSGGRDRDATPANKVADPTVRAKLLAHAGPCFREEANEDDGNGTPGIPGTAFSKKHASFSGKNSFKRSNVEVQISRNTT</sequence>
<feature type="compositionally biased region" description="Polar residues" evidence="1">
    <location>
        <begin position="109"/>
        <end position="128"/>
    </location>
</feature>
<evidence type="ECO:0000313" key="3">
    <source>
        <dbReference type="Proteomes" id="UP000314294"/>
    </source>
</evidence>
<dbReference type="EMBL" id="SRLO01027277">
    <property type="protein sequence ID" value="TNN21564.1"/>
    <property type="molecule type" value="Genomic_DNA"/>
</dbReference>
<evidence type="ECO:0000256" key="1">
    <source>
        <dbReference type="SAM" id="MobiDB-lite"/>
    </source>
</evidence>
<evidence type="ECO:0000313" key="2">
    <source>
        <dbReference type="EMBL" id="TNN21564.1"/>
    </source>
</evidence>
<feature type="region of interest" description="Disordered" evidence="1">
    <location>
        <begin position="19"/>
        <end position="68"/>
    </location>
</feature>
<reference evidence="2 3" key="1">
    <citation type="submission" date="2019-03" db="EMBL/GenBank/DDBJ databases">
        <title>First draft genome of Liparis tanakae, snailfish: a comprehensive survey of snailfish specific genes.</title>
        <authorList>
            <person name="Kim W."/>
            <person name="Song I."/>
            <person name="Jeong J.-H."/>
            <person name="Kim D."/>
            <person name="Kim S."/>
            <person name="Ryu S."/>
            <person name="Song J.Y."/>
            <person name="Lee S.K."/>
        </authorList>
    </citation>
    <scope>NUCLEOTIDE SEQUENCE [LARGE SCALE GENOMIC DNA]</scope>
    <source>
        <tissue evidence="2">Muscle</tissue>
    </source>
</reference>